<accession>A0A9P7GFA3</accession>
<comment type="caution">
    <text evidence="2">The sequence shown here is derived from an EMBL/GenBank/DDBJ whole genome shotgun (WGS) entry which is preliminary data.</text>
</comment>
<feature type="compositionally biased region" description="Acidic residues" evidence="1">
    <location>
        <begin position="114"/>
        <end position="123"/>
    </location>
</feature>
<organism evidence="2 3">
    <name type="scientific">Asterophora parasitica</name>
    <dbReference type="NCBI Taxonomy" id="117018"/>
    <lineage>
        <taxon>Eukaryota</taxon>
        <taxon>Fungi</taxon>
        <taxon>Dikarya</taxon>
        <taxon>Basidiomycota</taxon>
        <taxon>Agaricomycotina</taxon>
        <taxon>Agaricomycetes</taxon>
        <taxon>Agaricomycetidae</taxon>
        <taxon>Agaricales</taxon>
        <taxon>Tricholomatineae</taxon>
        <taxon>Lyophyllaceae</taxon>
        <taxon>Asterophora</taxon>
    </lineage>
</organism>
<dbReference type="AlphaFoldDB" id="A0A9P7GFA3"/>
<protein>
    <submittedName>
        <fullName evidence="2">Uncharacterized protein</fullName>
    </submittedName>
</protein>
<reference evidence="2" key="1">
    <citation type="submission" date="2020-07" db="EMBL/GenBank/DDBJ databases">
        <authorList>
            <person name="Nieuwenhuis M."/>
            <person name="Van De Peppel L.J.J."/>
        </authorList>
    </citation>
    <scope>NUCLEOTIDE SEQUENCE</scope>
    <source>
        <strain evidence="2">AP01</strain>
        <tissue evidence="2">Mycelium</tissue>
    </source>
</reference>
<feature type="compositionally biased region" description="Low complexity" evidence="1">
    <location>
        <begin position="90"/>
        <end position="111"/>
    </location>
</feature>
<reference evidence="2" key="2">
    <citation type="submission" date="2021-10" db="EMBL/GenBank/DDBJ databases">
        <title>Phylogenomics reveals ancestral predisposition of the termite-cultivated fungus Termitomyces towards a domesticated lifestyle.</title>
        <authorList>
            <person name="Auxier B."/>
            <person name="Grum-Grzhimaylo A."/>
            <person name="Cardenas M.E."/>
            <person name="Lodge J.D."/>
            <person name="Laessoe T."/>
            <person name="Pedersen O."/>
            <person name="Smith M.E."/>
            <person name="Kuyper T.W."/>
            <person name="Franco-Molano E.A."/>
            <person name="Baroni T.J."/>
            <person name="Aanen D.K."/>
        </authorList>
    </citation>
    <scope>NUCLEOTIDE SEQUENCE</scope>
    <source>
        <strain evidence="2">AP01</strain>
        <tissue evidence="2">Mycelium</tissue>
    </source>
</reference>
<gene>
    <name evidence="2" type="ORF">DXG03_000332</name>
</gene>
<proteinExistence type="predicted"/>
<feature type="region of interest" description="Disordered" evidence="1">
    <location>
        <begin position="83"/>
        <end position="123"/>
    </location>
</feature>
<keyword evidence="3" id="KW-1185">Reference proteome</keyword>
<evidence type="ECO:0000256" key="1">
    <source>
        <dbReference type="SAM" id="MobiDB-lite"/>
    </source>
</evidence>
<dbReference type="EMBL" id="JABCKV010000001">
    <property type="protein sequence ID" value="KAG5648983.1"/>
    <property type="molecule type" value="Genomic_DNA"/>
</dbReference>
<evidence type="ECO:0000313" key="2">
    <source>
        <dbReference type="EMBL" id="KAG5648983.1"/>
    </source>
</evidence>
<sequence>MDFIPRYAQPFTLAEAVTLDVAHLKQTQTGLQEYIDSEPPEDVDPEITKALEENKTVIGSQEERILILKLALSEKGVHYGSHYELNSKDTTSPAAAETPSTHPSTTATETSQAEPDDEGGVYL</sequence>
<dbReference type="OrthoDB" id="548474at2759"/>
<name>A0A9P7GFA3_9AGAR</name>
<evidence type="ECO:0000313" key="3">
    <source>
        <dbReference type="Proteomes" id="UP000775547"/>
    </source>
</evidence>
<dbReference type="Proteomes" id="UP000775547">
    <property type="component" value="Unassembled WGS sequence"/>
</dbReference>